<dbReference type="PANTHER" id="PTHR47791">
    <property type="entry name" value="MEIOTICALLY UP-REGULATED GENE 191 PROTEIN"/>
    <property type="match status" value="1"/>
</dbReference>
<organism evidence="1 2">
    <name type="scientific">Algoriphagus zhangzhouensis</name>
    <dbReference type="NCBI Taxonomy" id="1073327"/>
    <lineage>
        <taxon>Bacteria</taxon>
        <taxon>Pseudomonadati</taxon>
        <taxon>Bacteroidota</taxon>
        <taxon>Cytophagia</taxon>
        <taxon>Cytophagales</taxon>
        <taxon>Cyclobacteriaceae</taxon>
        <taxon>Algoriphagus</taxon>
    </lineage>
</organism>
<dbReference type="GO" id="GO:0005975">
    <property type="term" value="P:carbohydrate metabolic process"/>
    <property type="evidence" value="ECO:0007669"/>
    <property type="project" value="InterPro"/>
</dbReference>
<dbReference type="RefSeq" id="WP_073569835.1">
    <property type="nucleotide sequence ID" value="NZ_FRXN01000001.1"/>
</dbReference>
<dbReference type="InterPro" id="IPR053169">
    <property type="entry name" value="MUG_Protein"/>
</dbReference>
<evidence type="ECO:0000313" key="2">
    <source>
        <dbReference type="Proteomes" id="UP000184609"/>
    </source>
</evidence>
<protein>
    <submittedName>
        <fullName evidence="1">Predicted alpha-1,6-mannanase, GH76 family</fullName>
    </submittedName>
</protein>
<dbReference type="InterPro" id="IPR014512">
    <property type="entry name" value="O_gly_hydro"/>
</dbReference>
<keyword evidence="2" id="KW-1185">Reference proteome</keyword>
<name>A0A1M7Z3L3_9BACT</name>
<gene>
    <name evidence="1" type="ORF">SAMN04488108_0139</name>
</gene>
<sequence length="416" mass="47880">MLKINSIIFLSVLVVFSFLGDHNSEKVDEVLTRTSEEVKSNENLKNKAYWENLADEMSRSLIKHYWGANFKGYEDRYYFNYGSDMSNMTTNHYWPQAHAMDVLVDSYQRSENQFYLDYYPLWWEGAPKFNFSGRPEDAWWNVFVDDMEWITLAQIRMYQSTSNEKYILKAIQMYNDWIWPAWGPEDEAPWYGGITWKTDVEKTKNACSNGPAALVAARIYQMYDQLENPGSKPKEAYFEEAVKIFSWLKSNLYDAESGKVFDNMNREGKVSPSIYTYNQGTFIGAAHDLYRITGDKQYLKDAVKASNYVIDHISNNNGLLSNSTSGDGGLFNGIFFRYFVQLVNDPDLDPQTHKNFHDYITNAATVMVENGLNKNTMLFGGDWWNAPADNDPVALTPMLSGCMLAEAMCVLKPLTN</sequence>
<dbReference type="OrthoDB" id="2505409at2"/>
<proteinExistence type="predicted"/>
<dbReference type="SUPFAM" id="SSF48208">
    <property type="entry name" value="Six-hairpin glycosidases"/>
    <property type="match status" value="1"/>
</dbReference>
<dbReference type="EMBL" id="FRXN01000001">
    <property type="protein sequence ID" value="SHO59503.1"/>
    <property type="molecule type" value="Genomic_DNA"/>
</dbReference>
<dbReference type="PIRSF" id="PIRSF021505">
    <property type="entry name" value="O_gly_hdrol"/>
    <property type="match status" value="1"/>
</dbReference>
<dbReference type="STRING" id="1073327.SAMN04488108_0139"/>
<dbReference type="PANTHER" id="PTHR47791:SF3">
    <property type="entry name" value="MEIOTICALLY UP-REGULATED GENE 191 PROTEIN"/>
    <property type="match status" value="1"/>
</dbReference>
<dbReference type="Pfam" id="PF03663">
    <property type="entry name" value="Glyco_hydro_76"/>
    <property type="match status" value="1"/>
</dbReference>
<dbReference type="Gene3D" id="1.50.10.20">
    <property type="match status" value="1"/>
</dbReference>
<dbReference type="InterPro" id="IPR008928">
    <property type="entry name" value="6-hairpin_glycosidase_sf"/>
</dbReference>
<evidence type="ECO:0000313" key="1">
    <source>
        <dbReference type="EMBL" id="SHO59503.1"/>
    </source>
</evidence>
<dbReference type="InterPro" id="IPR005198">
    <property type="entry name" value="Glyco_hydro_76"/>
</dbReference>
<dbReference type="AlphaFoldDB" id="A0A1M7Z3L3"/>
<dbReference type="Proteomes" id="UP000184609">
    <property type="component" value="Unassembled WGS sequence"/>
</dbReference>
<reference evidence="2" key="1">
    <citation type="submission" date="2016-12" db="EMBL/GenBank/DDBJ databases">
        <authorList>
            <person name="Varghese N."/>
            <person name="Submissions S."/>
        </authorList>
    </citation>
    <scope>NUCLEOTIDE SEQUENCE [LARGE SCALE GENOMIC DNA]</scope>
    <source>
        <strain evidence="2">DSM 25035</strain>
    </source>
</reference>
<accession>A0A1M7Z3L3</accession>